<comment type="caution">
    <text evidence="2">The sequence shown here is derived from an EMBL/GenBank/DDBJ whole genome shotgun (WGS) entry which is preliminary data.</text>
</comment>
<reference evidence="2 3" key="1">
    <citation type="submission" date="2018-06" db="EMBL/GenBank/DDBJ databases">
        <title>Spirosoma sp. HMF3257 Genome sequencing and assembly.</title>
        <authorList>
            <person name="Kang H."/>
            <person name="Cha I."/>
            <person name="Kim H."/>
            <person name="Kang J."/>
            <person name="Joh K."/>
        </authorList>
    </citation>
    <scope>NUCLEOTIDE SEQUENCE [LARGE SCALE GENOMIC DNA]</scope>
    <source>
        <strain evidence="2 3">HMF3257</strain>
    </source>
</reference>
<name>A0A327NG38_9BACT</name>
<accession>A0A327NG38</accession>
<keyword evidence="3" id="KW-1185">Reference proteome</keyword>
<dbReference type="Proteomes" id="UP000249016">
    <property type="component" value="Unassembled WGS sequence"/>
</dbReference>
<dbReference type="EMBL" id="QLII01000001">
    <property type="protein sequence ID" value="RAI73795.1"/>
    <property type="molecule type" value="Genomic_DNA"/>
</dbReference>
<dbReference type="Gene3D" id="3.90.1340.10">
    <property type="entry name" value="Phage tail collar domain"/>
    <property type="match status" value="1"/>
</dbReference>
<evidence type="ECO:0000313" key="2">
    <source>
        <dbReference type="EMBL" id="RAI73795.1"/>
    </source>
</evidence>
<gene>
    <name evidence="2" type="ORF">HMF3257_04130</name>
</gene>
<dbReference type="SUPFAM" id="SSF88874">
    <property type="entry name" value="Receptor-binding domain of short tail fibre protein gp12"/>
    <property type="match status" value="1"/>
</dbReference>
<feature type="domain" description="Phage tail collar" evidence="1">
    <location>
        <begin position="6"/>
        <end position="62"/>
    </location>
</feature>
<dbReference type="Pfam" id="PF07484">
    <property type="entry name" value="Collar"/>
    <property type="match status" value="1"/>
</dbReference>
<organism evidence="2 3">
    <name type="scientific">Spirosoma telluris</name>
    <dbReference type="NCBI Taxonomy" id="2183553"/>
    <lineage>
        <taxon>Bacteria</taxon>
        <taxon>Pseudomonadati</taxon>
        <taxon>Bacteroidota</taxon>
        <taxon>Cytophagia</taxon>
        <taxon>Cytophagales</taxon>
        <taxon>Cytophagaceae</taxon>
        <taxon>Spirosoma</taxon>
    </lineage>
</organism>
<evidence type="ECO:0000313" key="3">
    <source>
        <dbReference type="Proteomes" id="UP000249016"/>
    </source>
</evidence>
<protein>
    <submittedName>
        <fullName evidence="2">Phage tail protein</fullName>
    </submittedName>
</protein>
<dbReference type="AlphaFoldDB" id="A0A327NG38"/>
<dbReference type="InterPro" id="IPR011083">
    <property type="entry name" value="Phage_tail_collar_dom"/>
</dbReference>
<dbReference type="OrthoDB" id="9810174at2"/>
<dbReference type="InterPro" id="IPR037053">
    <property type="entry name" value="Phage_tail_collar_dom_sf"/>
</dbReference>
<dbReference type="RefSeq" id="WP_111340668.1">
    <property type="nucleotide sequence ID" value="NZ_QLII01000001.1"/>
</dbReference>
<evidence type="ECO:0000259" key="1">
    <source>
        <dbReference type="Pfam" id="PF07484"/>
    </source>
</evidence>
<sequence length="152" mass="16433">MEPYIGQVQLFSFNFPPKDWAFCDGRLLSIVQNQALFSLIGTTYGGDGITTFALPTLRGRIPIGFGQGPGLTSRQMGEESGTESVTLISSQMPAHNHLLMASSQPATQNSPENHLLAISNGLDNSSQPHNNVQPYLAMNYCIALYGVFPSRG</sequence>
<proteinExistence type="predicted"/>